<dbReference type="Proteomes" id="UP000242861">
    <property type="component" value="Unassembled WGS sequence"/>
</dbReference>
<dbReference type="EC" id="1.3.98.3" evidence="14"/>
<dbReference type="SFLD" id="SFLDS00029">
    <property type="entry name" value="Radical_SAM"/>
    <property type="match status" value="1"/>
</dbReference>
<dbReference type="SFLD" id="SFLDG01065">
    <property type="entry name" value="anaerobic_coproporphyrinogen-I"/>
    <property type="match status" value="1"/>
</dbReference>
<dbReference type="InterPro" id="IPR034505">
    <property type="entry name" value="Coproporphyrinogen-III_oxidase"/>
</dbReference>
<evidence type="ECO:0000256" key="4">
    <source>
        <dbReference type="ARBA" id="ARBA00011245"/>
    </source>
</evidence>
<dbReference type="GO" id="GO:0046872">
    <property type="term" value="F:metal ion binding"/>
    <property type="evidence" value="ECO:0007669"/>
    <property type="project" value="UniProtKB-KW"/>
</dbReference>
<keyword evidence="9 14" id="KW-0560">Oxidoreductase</keyword>
<dbReference type="EMBL" id="PIYS01000002">
    <property type="protein sequence ID" value="PKF73207.1"/>
    <property type="molecule type" value="Genomic_DNA"/>
</dbReference>
<evidence type="ECO:0000256" key="10">
    <source>
        <dbReference type="ARBA" id="ARBA00023004"/>
    </source>
</evidence>
<keyword evidence="12 14" id="KW-0627">Porphyrin biosynthesis</keyword>
<dbReference type="FunFam" id="1.10.10.920:FF:000002">
    <property type="entry name" value="Coproporphyrinogen-III oxidase"/>
    <property type="match status" value="1"/>
</dbReference>
<evidence type="ECO:0000256" key="3">
    <source>
        <dbReference type="ARBA" id="ARBA00005493"/>
    </source>
</evidence>
<dbReference type="SUPFAM" id="SSF102114">
    <property type="entry name" value="Radical SAM enzymes"/>
    <property type="match status" value="1"/>
</dbReference>
<keyword evidence="6 14" id="KW-0963">Cytoplasm</keyword>
<evidence type="ECO:0000256" key="2">
    <source>
        <dbReference type="ARBA" id="ARBA00004785"/>
    </source>
</evidence>
<comment type="subunit">
    <text evidence="4">Monomer.</text>
</comment>
<dbReference type="GO" id="GO:0005737">
    <property type="term" value="C:cytoplasm"/>
    <property type="evidence" value="ECO:0007669"/>
    <property type="project" value="UniProtKB-SubCell"/>
</dbReference>
<feature type="binding site" evidence="16">
    <location>
        <position position="63"/>
    </location>
    <ligand>
        <name>[4Fe-4S] cluster</name>
        <dbReference type="ChEBI" id="CHEBI:49883"/>
        <note>4Fe-4S-S-AdoMet</note>
    </ligand>
</feature>
<evidence type="ECO:0000256" key="8">
    <source>
        <dbReference type="ARBA" id="ARBA00022723"/>
    </source>
</evidence>
<evidence type="ECO:0000256" key="14">
    <source>
        <dbReference type="PIRNR" id="PIRNR000167"/>
    </source>
</evidence>
<dbReference type="InterPro" id="IPR007197">
    <property type="entry name" value="rSAM"/>
</dbReference>
<evidence type="ECO:0000256" key="7">
    <source>
        <dbReference type="ARBA" id="ARBA00022691"/>
    </source>
</evidence>
<proteinExistence type="inferred from homology"/>
<protein>
    <recommendedName>
        <fullName evidence="14">Coproporphyrinogen-III oxidase</fullName>
        <ecNumber evidence="14">1.3.98.3</ecNumber>
    </recommendedName>
</protein>
<evidence type="ECO:0000256" key="9">
    <source>
        <dbReference type="ARBA" id="ARBA00023002"/>
    </source>
</evidence>
<evidence type="ECO:0000256" key="12">
    <source>
        <dbReference type="ARBA" id="ARBA00023244"/>
    </source>
</evidence>
<dbReference type="Pfam" id="PF04055">
    <property type="entry name" value="Radical_SAM"/>
    <property type="match status" value="1"/>
</dbReference>
<evidence type="ECO:0000256" key="6">
    <source>
        <dbReference type="ARBA" id="ARBA00022490"/>
    </source>
</evidence>
<dbReference type="PIRSF" id="PIRSF000167">
    <property type="entry name" value="HemN"/>
    <property type="match status" value="1"/>
</dbReference>
<keyword evidence="10 14" id="KW-0408">Iron</keyword>
<dbReference type="Gene3D" id="1.10.10.920">
    <property type="match status" value="1"/>
</dbReference>
<dbReference type="InterPro" id="IPR013785">
    <property type="entry name" value="Aldolase_TIM"/>
</dbReference>
<dbReference type="AlphaFoldDB" id="A0A2I0CUJ3"/>
<dbReference type="GO" id="GO:0051539">
    <property type="term" value="F:4 iron, 4 sulfur cluster binding"/>
    <property type="evidence" value="ECO:0007669"/>
    <property type="project" value="UniProtKB-KW"/>
</dbReference>
<evidence type="ECO:0000256" key="5">
    <source>
        <dbReference type="ARBA" id="ARBA00022485"/>
    </source>
</evidence>
<feature type="binding site" evidence="15">
    <location>
        <position position="57"/>
    </location>
    <ligand>
        <name>S-adenosyl-L-methionine</name>
        <dbReference type="ChEBI" id="CHEBI:59789"/>
        <label>1</label>
    </ligand>
</feature>
<comment type="pathway">
    <text evidence="2 14">Porphyrin-containing compound metabolism; protoporphyrin-IX biosynthesis; protoporphyrinogen-IX from coproporphyrinogen-III (AdoMet route): step 1/1.</text>
</comment>
<dbReference type="GO" id="GO:0006782">
    <property type="term" value="P:protoporphyrinogen IX biosynthetic process"/>
    <property type="evidence" value="ECO:0007669"/>
    <property type="project" value="UniProtKB-UniPathway"/>
</dbReference>
<organism evidence="18 19">
    <name type="scientific">Pseudomonas fluvialis</name>
    <dbReference type="NCBI Taxonomy" id="1793966"/>
    <lineage>
        <taxon>Bacteria</taxon>
        <taxon>Pseudomonadati</taxon>
        <taxon>Pseudomonadota</taxon>
        <taxon>Gammaproteobacteria</taxon>
        <taxon>Pseudomonadales</taxon>
        <taxon>Pseudomonadaceae</taxon>
        <taxon>Pseudomonas</taxon>
    </lineage>
</organism>
<evidence type="ECO:0000256" key="13">
    <source>
        <dbReference type="ARBA" id="ARBA00048321"/>
    </source>
</evidence>
<dbReference type="NCBIfam" id="TIGR00538">
    <property type="entry name" value="hemN"/>
    <property type="match status" value="1"/>
</dbReference>
<feature type="binding site" evidence="15">
    <location>
        <position position="188"/>
    </location>
    <ligand>
        <name>S-adenosyl-L-methionine</name>
        <dbReference type="ChEBI" id="CHEBI:59789"/>
        <label>2</label>
    </ligand>
</feature>
<dbReference type="RefSeq" id="WP_101192521.1">
    <property type="nucleotide sequence ID" value="NZ_PIYS01000002.1"/>
</dbReference>
<keyword evidence="5 14" id="KW-0004">4Fe-4S</keyword>
<dbReference type="GO" id="GO:0004109">
    <property type="term" value="F:coproporphyrinogen oxidase activity"/>
    <property type="evidence" value="ECO:0007669"/>
    <property type="project" value="InterPro"/>
</dbReference>
<keyword evidence="7 14" id="KW-0949">S-adenosyl-L-methionine</keyword>
<dbReference type="InterPro" id="IPR058240">
    <property type="entry name" value="rSAM_sf"/>
</dbReference>
<comment type="caution">
    <text evidence="18">The sequence shown here is derived from an EMBL/GenBank/DDBJ whole genome shotgun (WGS) entry which is preliminary data.</text>
</comment>
<dbReference type="Gene3D" id="3.20.20.70">
    <property type="entry name" value="Aldolase class I"/>
    <property type="match status" value="1"/>
</dbReference>
<dbReference type="PANTHER" id="PTHR13932">
    <property type="entry name" value="COPROPORPHYRINIGEN III OXIDASE"/>
    <property type="match status" value="1"/>
</dbReference>
<name>A0A2I0CUJ3_9PSED</name>
<feature type="binding site" evidence="16">
    <location>
        <position position="70"/>
    </location>
    <ligand>
        <name>[4Fe-4S] cluster</name>
        <dbReference type="ChEBI" id="CHEBI:49883"/>
        <note>4Fe-4S-S-AdoMet</note>
    </ligand>
</feature>
<evidence type="ECO:0000259" key="17">
    <source>
        <dbReference type="PROSITE" id="PS51918"/>
    </source>
</evidence>
<dbReference type="InterPro" id="IPR006638">
    <property type="entry name" value="Elp3/MiaA/NifB-like_rSAM"/>
</dbReference>
<dbReference type="PANTHER" id="PTHR13932:SF6">
    <property type="entry name" value="OXYGEN-INDEPENDENT COPROPORPHYRINOGEN III OXIDASE"/>
    <property type="match status" value="1"/>
</dbReference>
<evidence type="ECO:0000313" key="18">
    <source>
        <dbReference type="EMBL" id="PKF73207.1"/>
    </source>
</evidence>
<keyword evidence="11 14" id="KW-0411">Iron-sulfur</keyword>
<dbReference type="CDD" id="cd01335">
    <property type="entry name" value="Radical_SAM"/>
    <property type="match status" value="1"/>
</dbReference>
<dbReference type="Pfam" id="PF06969">
    <property type="entry name" value="HemN_C"/>
    <property type="match status" value="1"/>
</dbReference>
<feature type="binding site" evidence="15">
    <location>
        <position position="333"/>
    </location>
    <ligand>
        <name>S-adenosyl-L-methionine</name>
        <dbReference type="ChEBI" id="CHEBI:59789"/>
        <label>1</label>
    </ligand>
</feature>
<dbReference type="InterPro" id="IPR004558">
    <property type="entry name" value="Coprogen_oxidase_HemN"/>
</dbReference>
<reference evidence="19" key="1">
    <citation type="submission" date="2017-12" db="EMBL/GenBank/DDBJ databases">
        <authorList>
            <person name="Yu X.-Y."/>
        </authorList>
    </citation>
    <scope>NUCLEOTIDE SEQUENCE [LARGE SCALE GENOMIC DNA]</scope>
    <source>
        <strain evidence="19">ZYSR67-Z</strain>
    </source>
</reference>
<comment type="catalytic activity">
    <reaction evidence="13 14">
        <text>coproporphyrinogen III + 2 S-adenosyl-L-methionine = protoporphyrinogen IX + 2 5'-deoxyadenosine + 2 L-methionine + 2 CO2</text>
        <dbReference type="Rhea" id="RHEA:15425"/>
        <dbReference type="ChEBI" id="CHEBI:16526"/>
        <dbReference type="ChEBI" id="CHEBI:17319"/>
        <dbReference type="ChEBI" id="CHEBI:57307"/>
        <dbReference type="ChEBI" id="CHEBI:57309"/>
        <dbReference type="ChEBI" id="CHEBI:57844"/>
        <dbReference type="ChEBI" id="CHEBI:59789"/>
        <dbReference type="EC" id="1.3.98.3"/>
    </reaction>
</comment>
<dbReference type="InterPro" id="IPR010723">
    <property type="entry name" value="HemN_C"/>
</dbReference>
<dbReference type="SMART" id="SM00729">
    <property type="entry name" value="Elp3"/>
    <property type="match status" value="1"/>
</dbReference>
<evidence type="ECO:0000256" key="16">
    <source>
        <dbReference type="PIRSR" id="PIRSR000167-2"/>
    </source>
</evidence>
<comment type="subcellular location">
    <subcellularLocation>
        <location evidence="1 14">Cytoplasm</location>
    </subcellularLocation>
</comment>
<dbReference type="UniPathway" id="UPA00251">
    <property type="reaction ID" value="UER00323"/>
</dbReference>
<sequence length="454" mass="52458">MLDAIRWDANLIRRYNRAGPGYCSYPLQRQFHEDVSSFELLHALRESRKARRPLSLYVHLPFCNSACFHCDRLRIVTQDRELAARYLHYLQREIDLISCHLDRQQQVEQLHLGGGTPTFFNQEELRQLMAHLRQRFTLLNDSSTDYSIDVDPRSASWSTMGLLRELGFNRVNLGVEDLAPQVQSAVNRQQSLEQTCNLVEAARTLQYRSINIELTYGLPQQTPESFAHTLQTIMALQPERLSLRHYQHRPERFPLQQRINALELPGDAGNLAMLENSIEQLTRAGYRYIGLEQFALNDDELAIAQEDGLLQRNVHGYTSHGHCDLIGLGVSAISQVGDLYCQNTCDLEQYLTQLHNAQLSTCRGHTCSLDDRLRRHIIQRLLCEFELEFSDIEKPFGIDFRSYFADIWNDLQQMANDGLIELCDRRLDITASGRLLVRSVCMLFDRYRKPLACA</sequence>
<evidence type="ECO:0000256" key="1">
    <source>
        <dbReference type="ARBA" id="ARBA00004496"/>
    </source>
</evidence>
<dbReference type="GO" id="GO:0051989">
    <property type="term" value="F:coproporphyrinogen dehydrogenase activity"/>
    <property type="evidence" value="ECO:0007669"/>
    <property type="project" value="UniProtKB-EC"/>
</dbReference>
<accession>A0A2I0CUJ3</accession>
<evidence type="ECO:0000313" key="19">
    <source>
        <dbReference type="Proteomes" id="UP000242861"/>
    </source>
</evidence>
<feature type="domain" description="Radical SAM core" evidence="17">
    <location>
        <begin position="48"/>
        <end position="275"/>
    </location>
</feature>
<keyword evidence="8 14" id="KW-0479">Metal-binding</keyword>
<evidence type="ECO:0000256" key="15">
    <source>
        <dbReference type="PIRSR" id="PIRSR000167-1"/>
    </source>
</evidence>
<comment type="similarity">
    <text evidence="3 14">Belongs to the anaerobic coproporphyrinogen-III oxidase family.</text>
</comment>
<gene>
    <name evidence="18" type="primary">hemN</name>
    <name evidence="18" type="ORF">CW360_01735</name>
</gene>
<feature type="binding site" evidence="16">
    <location>
        <position position="67"/>
    </location>
    <ligand>
        <name>[4Fe-4S] cluster</name>
        <dbReference type="ChEBI" id="CHEBI:49883"/>
        <note>4Fe-4S-S-AdoMet</note>
    </ligand>
</feature>
<feature type="binding site" evidence="15">
    <location>
        <position position="114"/>
    </location>
    <ligand>
        <name>S-adenosyl-L-methionine</name>
        <dbReference type="ChEBI" id="CHEBI:59789"/>
        <label>1</label>
    </ligand>
</feature>
<dbReference type="PROSITE" id="PS51918">
    <property type="entry name" value="RADICAL_SAM"/>
    <property type="match status" value="1"/>
</dbReference>
<feature type="binding site" evidence="15">
    <location>
        <begin position="115"/>
        <end position="116"/>
    </location>
    <ligand>
        <name>S-adenosyl-L-methionine</name>
        <dbReference type="ChEBI" id="CHEBI:59789"/>
        <label>2</label>
    </ligand>
</feature>
<evidence type="ECO:0000256" key="11">
    <source>
        <dbReference type="ARBA" id="ARBA00023014"/>
    </source>
</evidence>
<comment type="cofactor">
    <cofactor evidence="14 16">
        <name>[4Fe-4S] cluster</name>
        <dbReference type="ChEBI" id="CHEBI:49883"/>
    </cofactor>
    <text evidence="14 16">Binds 1 [4Fe-4S] cluster. The cluster is coordinated with 3 cysteines and an exchangeable S-adenosyl-L-methionine.</text>
</comment>